<dbReference type="AlphaFoldDB" id="R4YRH5"/>
<keyword evidence="3" id="KW-1185">Reference proteome</keyword>
<dbReference type="KEGG" id="oai:OLEAN_C33290"/>
<accession>R4YRH5</accession>
<evidence type="ECO:0000259" key="1">
    <source>
        <dbReference type="Pfam" id="PF03435"/>
    </source>
</evidence>
<dbReference type="HOGENOM" id="CLU_063454_0_0_6"/>
<dbReference type="EC" id="1.5.1.-" evidence="2"/>
<keyword evidence="2" id="KW-0560">Oxidoreductase</keyword>
<protein>
    <submittedName>
        <fullName evidence="2">Saccharopine dehydrogenase</fullName>
        <ecNumber evidence="2">1.5.1.-</ecNumber>
    </submittedName>
</protein>
<organism evidence="2 3">
    <name type="scientific">Oleispira antarctica RB-8</name>
    <dbReference type="NCBI Taxonomy" id="698738"/>
    <lineage>
        <taxon>Bacteria</taxon>
        <taxon>Pseudomonadati</taxon>
        <taxon>Pseudomonadota</taxon>
        <taxon>Gammaproteobacteria</taxon>
        <taxon>Oceanospirillales</taxon>
        <taxon>Oceanospirillaceae</taxon>
        <taxon>Oleispira</taxon>
    </lineage>
</organism>
<dbReference type="InterPro" id="IPR005097">
    <property type="entry name" value="Sacchrp_dh_NADP-bd"/>
</dbReference>
<dbReference type="GO" id="GO:0016491">
    <property type="term" value="F:oxidoreductase activity"/>
    <property type="evidence" value="ECO:0007669"/>
    <property type="project" value="UniProtKB-KW"/>
</dbReference>
<dbReference type="PATRIC" id="fig|698738.3.peg.3460"/>
<dbReference type="STRING" id="698738.OLEAN_C33290"/>
<evidence type="ECO:0000313" key="3">
    <source>
        <dbReference type="Proteomes" id="UP000032749"/>
    </source>
</evidence>
<dbReference type="PANTHER" id="PTHR43796">
    <property type="entry name" value="CARBOXYNORSPERMIDINE SYNTHASE"/>
    <property type="match status" value="1"/>
</dbReference>
<dbReference type="EMBL" id="FO203512">
    <property type="protein sequence ID" value="CCK77505.1"/>
    <property type="molecule type" value="Genomic_DNA"/>
</dbReference>
<dbReference type="PANTHER" id="PTHR43796:SF2">
    <property type="entry name" value="CARBOXYNORSPERMIDINE SYNTHASE"/>
    <property type="match status" value="1"/>
</dbReference>
<dbReference type="SUPFAM" id="SSF51735">
    <property type="entry name" value="NAD(P)-binding Rossmann-fold domains"/>
    <property type="match status" value="1"/>
</dbReference>
<feature type="domain" description="Saccharopine dehydrogenase NADP binding" evidence="1">
    <location>
        <begin position="6"/>
        <end position="133"/>
    </location>
</feature>
<dbReference type="Proteomes" id="UP000032749">
    <property type="component" value="Chromosome"/>
</dbReference>
<reference evidence="2 3" key="1">
    <citation type="journal article" date="2013" name="Nat. Commun.">
        <title>Genome sequence and functional genomic analysis of the oil-degrading bacterium Oleispira antarctica.</title>
        <authorList>
            <person name="Kube M."/>
            <person name="Chernikova T.N."/>
            <person name="Al-Ramahi Y."/>
            <person name="Beloqui A."/>
            <person name="Lopez-Cortez N."/>
            <person name="Guazzaroni M.E."/>
            <person name="Heipieper H.J."/>
            <person name="Klages S."/>
            <person name="Kotsyurbenko O.R."/>
            <person name="Langer I."/>
            <person name="Nechitaylo T.Y."/>
            <person name="Lunsdorf H."/>
            <person name="Fernandez M."/>
            <person name="Juarez S."/>
            <person name="Ciordia S."/>
            <person name="Singer A."/>
            <person name="Kagan O."/>
            <person name="Egorova O."/>
            <person name="Petit P.A."/>
            <person name="Stogios P."/>
            <person name="Kim Y."/>
            <person name="Tchigvintsev A."/>
            <person name="Flick R."/>
            <person name="Denaro R."/>
            <person name="Genovese M."/>
            <person name="Albar J.P."/>
            <person name="Reva O.N."/>
            <person name="Martinez-Gomariz M."/>
            <person name="Tran H."/>
            <person name="Ferrer M."/>
            <person name="Savchenko A."/>
            <person name="Yakunin A.F."/>
            <person name="Yakimov M.M."/>
            <person name="Golyshina O.V."/>
            <person name="Reinhardt R."/>
            <person name="Golyshin P.N."/>
        </authorList>
    </citation>
    <scope>NUCLEOTIDE SEQUENCE [LARGE SCALE GENOMIC DNA]</scope>
</reference>
<dbReference type="Pfam" id="PF03435">
    <property type="entry name" value="Sacchrp_dh_NADP"/>
    <property type="match status" value="1"/>
</dbReference>
<proteinExistence type="predicted"/>
<name>R4YRH5_OLEAN</name>
<sequence length="377" mass="41312">MAVRKVLILGGYGNFGKRIAESLSAIKGITIVIAGRSIKKAEALCEALSEKGALAELSAIAIDIHSTQFLYQLKTLAPDLVIHTGGPFQGQDYCVAKACIDIRSHYIDLADDRRFVCDITNLNDQAKDKNVLIVSGASSVPGLSSTVIDQFVNQFSSLEEIDFAIAPGNQAERGEATVRGILSYTGHPFKVLNDGQWVNRYGWMSARRLNFGKVIGRRWLANIDIPDLELLPKRYKGVKTVSFQAGLELPLLHLGMVFMALLAKIGLIKDWSIFTRLIFNASEIFKRLGTDTGGMQINLKGFDENNKPKAVKWILVAEKGIGPYIPTLSAIILAKKLIAGSIDARGASPCLGMYTLQEFDEEALPLGIYHYTEVEHG</sequence>
<dbReference type="Gene3D" id="3.30.360.10">
    <property type="entry name" value="Dihydrodipicolinate Reductase, domain 2"/>
    <property type="match status" value="1"/>
</dbReference>
<gene>
    <name evidence="2" type="ORF">OLEAN_C33290</name>
</gene>
<dbReference type="Gene3D" id="3.40.50.720">
    <property type="entry name" value="NAD(P)-binding Rossmann-like Domain"/>
    <property type="match status" value="1"/>
</dbReference>
<evidence type="ECO:0000313" key="2">
    <source>
        <dbReference type="EMBL" id="CCK77505.1"/>
    </source>
</evidence>
<dbReference type="OrthoDB" id="528778at2"/>
<dbReference type="InterPro" id="IPR036291">
    <property type="entry name" value="NAD(P)-bd_dom_sf"/>
</dbReference>